<dbReference type="AlphaFoldDB" id="A0A6J7RCS2"/>
<gene>
    <name evidence="2" type="ORF">UFOPK4173_00259</name>
</gene>
<name>A0A6J7RCS2_9ZZZZ</name>
<accession>A0A6J7RCS2</accession>
<sequence>MIVLDGAGTASRRPGGYAAYEDERRAARGSGRRLSATGASNPATGASDGADSAAGAGESSGEGVSAAKPQRSASTVRHQLTKAEKALAAAQKRAAVLNDQLVAAAESGDHVALASLGTELESAEQLVASKEEAWLELAGEAEDLGLKT</sequence>
<protein>
    <submittedName>
        <fullName evidence="2">Unannotated protein</fullName>
    </submittedName>
</protein>
<feature type="region of interest" description="Disordered" evidence="1">
    <location>
        <begin position="1"/>
        <end position="78"/>
    </location>
</feature>
<feature type="compositionally biased region" description="Low complexity" evidence="1">
    <location>
        <begin position="28"/>
        <end position="67"/>
    </location>
</feature>
<evidence type="ECO:0000313" key="2">
    <source>
        <dbReference type="EMBL" id="CAB5026569.1"/>
    </source>
</evidence>
<dbReference type="EMBL" id="CAFBPW010000015">
    <property type="protein sequence ID" value="CAB5026569.1"/>
    <property type="molecule type" value="Genomic_DNA"/>
</dbReference>
<evidence type="ECO:0000256" key="1">
    <source>
        <dbReference type="SAM" id="MobiDB-lite"/>
    </source>
</evidence>
<organism evidence="2">
    <name type="scientific">freshwater metagenome</name>
    <dbReference type="NCBI Taxonomy" id="449393"/>
    <lineage>
        <taxon>unclassified sequences</taxon>
        <taxon>metagenomes</taxon>
        <taxon>ecological metagenomes</taxon>
    </lineage>
</organism>
<reference evidence="2" key="1">
    <citation type="submission" date="2020-05" db="EMBL/GenBank/DDBJ databases">
        <authorList>
            <person name="Chiriac C."/>
            <person name="Salcher M."/>
            <person name="Ghai R."/>
            <person name="Kavagutti S V."/>
        </authorList>
    </citation>
    <scope>NUCLEOTIDE SEQUENCE</scope>
</reference>
<proteinExistence type="predicted"/>